<organism evidence="5 6">
    <name type="scientific">Penicillium salamii</name>
    <dbReference type="NCBI Taxonomy" id="1612424"/>
    <lineage>
        <taxon>Eukaryota</taxon>
        <taxon>Fungi</taxon>
        <taxon>Dikarya</taxon>
        <taxon>Ascomycota</taxon>
        <taxon>Pezizomycotina</taxon>
        <taxon>Eurotiomycetes</taxon>
        <taxon>Eurotiomycetidae</taxon>
        <taxon>Eurotiales</taxon>
        <taxon>Aspergillaceae</taxon>
        <taxon>Penicillium</taxon>
    </lineage>
</organism>
<dbReference type="OrthoDB" id="8117402at2759"/>
<keyword evidence="4" id="KW-0472">Membrane</keyword>
<keyword evidence="2" id="KW-0812">Transmembrane</keyword>
<sequence length="106" mass="12065">MEASHYLSKPRSALQYKLHTNGSVDPKFHLCGTIILLYLIYHMSQCPSSNVTTALVSLLANLFCFGTSTFCHRMFDSAKQLHSFYILLDHIEIILHIWGTSISVLY</sequence>
<evidence type="ECO:0000256" key="1">
    <source>
        <dbReference type="ARBA" id="ARBA00004141"/>
    </source>
</evidence>
<proteinExistence type="predicted"/>
<keyword evidence="3" id="KW-1133">Transmembrane helix</keyword>
<gene>
    <name evidence="5" type="ORF">PSALAMII_LOCUS9984</name>
</gene>
<comment type="subcellular location">
    <subcellularLocation>
        <location evidence="1">Membrane</location>
        <topology evidence="1">Multi-pass membrane protein</topology>
    </subcellularLocation>
</comment>
<reference evidence="5" key="1">
    <citation type="submission" date="2021-07" db="EMBL/GenBank/DDBJ databases">
        <authorList>
            <person name="Branca A.L. A."/>
        </authorList>
    </citation>
    <scope>NUCLEOTIDE SEQUENCE</scope>
</reference>
<protein>
    <submittedName>
        <fullName evidence="5">Uncharacterized protein</fullName>
    </submittedName>
</protein>
<comment type="caution">
    <text evidence="5">The sequence shown here is derived from an EMBL/GenBank/DDBJ whole genome shotgun (WGS) entry which is preliminary data.</text>
</comment>
<evidence type="ECO:0000256" key="4">
    <source>
        <dbReference type="ARBA" id="ARBA00023136"/>
    </source>
</evidence>
<evidence type="ECO:0000313" key="6">
    <source>
        <dbReference type="Proteomes" id="UP001152646"/>
    </source>
</evidence>
<dbReference type="GO" id="GO:0016020">
    <property type="term" value="C:membrane"/>
    <property type="evidence" value="ECO:0007669"/>
    <property type="project" value="UniProtKB-SubCell"/>
</dbReference>
<dbReference type="EMBL" id="CAJVPA010000237">
    <property type="protein sequence ID" value="CAG8418793.1"/>
    <property type="molecule type" value="Genomic_DNA"/>
</dbReference>
<dbReference type="Pfam" id="PF03006">
    <property type="entry name" value="HlyIII"/>
    <property type="match status" value="1"/>
</dbReference>
<dbReference type="Proteomes" id="UP001152646">
    <property type="component" value="Unassembled WGS sequence"/>
</dbReference>
<accession>A0A9W4JTF6</accession>
<name>A0A9W4JTF6_9EURO</name>
<evidence type="ECO:0000256" key="2">
    <source>
        <dbReference type="ARBA" id="ARBA00022692"/>
    </source>
</evidence>
<dbReference type="InterPro" id="IPR004254">
    <property type="entry name" value="AdipoR/HlyIII-related"/>
</dbReference>
<evidence type="ECO:0000256" key="3">
    <source>
        <dbReference type="ARBA" id="ARBA00022989"/>
    </source>
</evidence>
<evidence type="ECO:0000313" key="5">
    <source>
        <dbReference type="EMBL" id="CAG8418793.1"/>
    </source>
</evidence>
<dbReference type="AlphaFoldDB" id="A0A9W4JTF6"/>